<feature type="domain" description="AB hydrolase-1" evidence="1">
    <location>
        <begin position="32"/>
        <end position="132"/>
    </location>
</feature>
<dbReference type="Pfam" id="PF12697">
    <property type="entry name" value="Abhydrolase_6"/>
    <property type="match status" value="1"/>
</dbReference>
<dbReference type="InterPro" id="IPR029058">
    <property type="entry name" value="AB_hydrolase_fold"/>
</dbReference>
<evidence type="ECO:0000259" key="1">
    <source>
        <dbReference type="Pfam" id="PF12697"/>
    </source>
</evidence>
<dbReference type="AlphaFoldDB" id="Q0W3P7"/>
<dbReference type="Proteomes" id="UP000000663">
    <property type="component" value="Chromosome"/>
</dbReference>
<dbReference type="eggNOG" id="arCOG01662">
    <property type="taxonomic scope" value="Archaea"/>
</dbReference>
<dbReference type="EMBL" id="AM114193">
    <property type="protein sequence ID" value="CAJ36996.1"/>
    <property type="molecule type" value="Genomic_DNA"/>
</dbReference>
<organism evidence="2 3">
    <name type="scientific">Methanocella arvoryzae (strain DSM 22066 / NBRC 105507 / MRE50)</name>
    <dbReference type="NCBI Taxonomy" id="351160"/>
    <lineage>
        <taxon>Archaea</taxon>
        <taxon>Methanobacteriati</taxon>
        <taxon>Methanobacteriota</taxon>
        <taxon>Stenosarchaea group</taxon>
        <taxon>Methanomicrobia</taxon>
        <taxon>Methanocellales</taxon>
        <taxon>Methanocellaceae</taxon>
        <taxon>Methanocella</taxon>
    </lineage>
</organism>
<gene>
    <name evidence="2" type="ORF">RCIX1799</name>
</gene>
<dbReference type="STRING" id="351160.RCIX1799"/>
<dbReference type="PANTHER" id="PTHR42886">
    <property type="entry name" value="RE40534P-RELATED"/>
    <property type="match status" value="1"/>
</dbReference>
<dbReference type="KEGG" id="rci:RCIX1799"/>
<sequence length="224" mass="24493">MIFMEVQRKIIRGDGFHIPAILMMPYSSGAAVVIVHGYGGCKEEQLGLAWRIAEMGIATCTIDLRGHGEHSLMLTDRVIEDVETAVQFCRAYGKVAVVGHSLGGRLALLSSADLAIAISPALCKTYTQQTHDGMKKRSFRARAASPETIFEICEALPLWEQSDRPAAIIYGSRDIPEIVKACEEQNTKGVPVTCIENAAHNDTYLLEATFEEIGKHLAAIVSDY</sequence>
<accession>Q0W3P7</accession>
<evidence type="ECO:0000313" key="2">
    <source>
        <dbReference type="EMBL" id="CAJ36996.1"/>
    </source>
</evidence>
<evidence type="ECO:0000313" key="3">
    <source>
        <dbReference type="Proteomes" id="UP000000663"/>
    </source>
</evidence>
<dbReference type="Gene3D" id="3.40.50.1820">
    <property type="entry name" value="alpha/beta hydrolase"/>
    <property type="match status" value="1"/>
</dbReference>
<protein>
    <recommendedName>
        <fullName evidence="1">AB hydrolase-1 domain-containing protein</fullName>
    </recommendedName>
</protein>
<reference evidence="2 3" key="1">
    <citation type="journal article" date="2006" name="Science">
        <title>Genome of rice cluster I archaea -- the key methane producers in the rice rhizosphere.</title>
        <authorList>
            <person name="Erkel C."/>
            <person name="Kube M."/>
            <person name="Reinhardt R."/>
            <person name="Liesack W."/>
        </authorList>
    </citation>
    <scope>NUCLEOTIDE SEQUENCE [LARGE SCALE GENOMIC DNA]</scope>
    <source>
        <strain evidence="3">DSM 22066 / NBRC 105507 / MRE50</strain>
    </source>
</reference>
<dbReference type="SUPFAM" id="SSF53474">
    <property type="entry name" value="alpha/beta-Hydrolases"/>
    <property type="match status" value="1"/>
</dbReference>
<name>Q0W3P7_METAR</name>
<dbReference type="PATRIC" id="fig|351160.9.peg.1279"/>
<keyword evidence="3" id="KW-1185">Reference proteome</keyword>
<dbReference type="InterPro" id="IPR000073">
    <property type="entry name" value="AB_hydrolase_1"/>
</dbReference>
<dbReference type="PANTHER" id="PTHR42886:SF53">
    <property type="entry name" value="ALPHA_BETA-HYDROLASES SUPERFAMILY PROTEIN"/>
    <property type="match status" value="1"/>
</dbReference>
<proteinExistence type="predicted"/>